<dbReference type="RefSeq" id="WP_087644897.1">
    <property type="nucleotide sequence ID" value="NZ_FCON02000024.1"/>
</dbReference>
<sequence>MKILVILACILLSSNATAECRRTATGRTVCDNGQEAGGYNRNSGTAWEAEKNSAGVTTTQTSKGGEAKTKNGKGVYESPSGKKCVKTANNQGCN</sequence>
<feature type="chain" id="PRO_5011111076" description="Lipoprotein" evidence="2">
    <location>
        <begin position="19"/>
        <end position="94"/>
    </location>
</feature>
<protein>
    <recommendedName>
        <fullName evidence="5">Lipoprotein</fullName>
    </recommendedName>
</protein>
<gene>
    <name evidence="3" type="ORF">AWB68_02755</name>
</gene>
<accession>A0A158IJ94</accession>
<evidence type="ECO:0000256" key="1">
    <source>
        <dbReference type="SAM" id="MobiDB-lite"/>
    </source>
</evidence>
<feature type="compositionally biased region" description="Polar residues" evidence="1">
    <location>
        <begin position="54"/>
        <end position="63"/>
    </location>
</feature>
<comment type="caution">
    <text evidence="3">The sequence shown here is derived from an EMBL/GenBank/DDBJ whole genome shotgun (WGS) entry which is preliminary data.</text>
</comment>
<keyword evidence="4" id="KW-1185">Reference proteome</keyword>
<evidence type="ECO:0008006" key="5">
    <source>
        <dbReference type="Google" id="ProtNLM"/>
    </source>
</evidence>
<organism evidence="3 4">
    <name type="scientific">Caballeronia choica</name>
    <dbReference type="NCBI Taxonomy" id="326476"/>
    <lineage>
        <taxon>Bacteria</taxon>
        <taxon>Pseudomonadati</taxon>
        <taxon>Pseudomonadota</taxon>
        <taxon>Betaproteobacteria</taxon>
        <taxon>Burkholderiales</taxon>
        <taxon>Burkholderiaceae</taxon>
        <taxon>Caballeronia</taxon>
    </lineage>
</organism>
<feature type="signal peptide" evidence="2">
    <location>
        <begin position="1"/>
        <end position="18"/>
    </location>
</feature>
<feature type="region of interest" description="Disordered" evidence="1">
    <location>
        <begin position="34"/>
        <end position="94"/>
    </location>
</feature>
<dbReference type="Proteomes" id="UP000054770">
    <property type="component" value="Unassembled WGS sequence"/>
</dbReference>
<dbReference type="AlphaFoldDB" id="A0A158IJ94"/>
<evidence type="ECO:0000256" key="2">
    <source>
        <dbReference type="SAM" id="SignalP"/>
    </source>
</evidence>
<reference evidence="3" key="1">
    <citation type="submission" date="2016-01" db="EMBL/GenBank/DDBJ databases">
        <authorList>
            <person name="Peeters C."/>
        </authorList>
    </citation>
    <scope>NUCLEOTIDE SEQUENCE [LARGE SCALE GENOMIC DNA]</scope>
    <source>
        <strain evidence="3">LMG 22940</strain>
    </source>
</reference>
<dbReference type="OrthoDB" id="9008013at2"/>
<evidence type="ECO:0000313" key="4">
    <source>
        <dbReference type="Proteomes" id="UP000054770"/>
    </source>
</evidence>
<evidence type="ECO:0000313" key="3">
    <source>
        <dbReference type="EMBL" id="SAL56624.1"/>
    </source>
</evidence>
<proteinExistence type="predicted"/>
<dbReference type="EMBL" id="FCON02000024">
    <property type="protein sequence ID" value="SAL56624.1"/>
    <property type="molecule type" value="Genomic_DNA"/>
</dbReference>
<keyword evidence="2" id="KW-0732">Signal</keyword>
<name>A0A158IJ94_9BURK</name>